<comment type="caution">
    <text evidence="2">The sequence shown here is derived from an EMBL/GenBank/DDBJ whole genome shotgun (WGS) entry which is preliminary data.</text>
</comment>
<feature type="compositionally biased region" description="Gly residues" evidence="1">
    <location>
        <begin position="55"/>
        <end position="64"/>
    </location>
</feature>
<evidence type="ECO:0000256" key="1">
    <source>
        <dbReference type="SAM" id="MobiDB-lite"/>
    </source>
</evidence>
<sequence>MTRRCRVGSPPQGRGGQTSTGGRRPAAQVSGSQGRKGPDLKASRPLPPREVTRPGLGGLGGHSGLRGQVVSPRWS</sequence>
<reference evidence="2 3" key="1">
    <citation type="submission" date="2018-10" db="EMBL/GenBank/DDBJ databases">
        <authorList>
            <person name="Ekblom R."/>
            <person name="Jareborg N."/>
        </authorList>
    </citation>
    <scope>NUCLEOTIDE SEQUENCE [LARGE SCALE GENOMIC DNA]</scope>
    <source>
        <tissue evidence="2">Muscle</tissue>
    </source>
</reference>
<protein>
    <submittedName>
        <fullName evidence="2">Uncharacterized protein</fullName>
    </submittedName>
</protein>
<keyword evidence="3" id="KW-1185">Reference proteome</keyword>
<dbReference type="Proteomes" id="UP000269945">
    <property type="component" value="Unassembled WGS sequence"/>
</dbReference>
<proteinExistence type="predicted"/>
<name>A0A9X9MA95_GULGU</name>
<dbReference type="AlphaFoldDB" id="A0A9X9MA95"/>
<evidence type="ECO:0000313" key="3">
    <source>
        <dbReference type="Proteomes" id="UP000269945"/>
    </source>
</evidence>
<accession>A0A9X9MA95</accession>
<evidence type="ECO:0000313" key="2">
    <source>
        <dbReference type="EMBL" id="VCX40575.1"/>
    </source>
</evidence>
<gene>
    <name evidence="2" type="ORF">BN2614_LOCUS4</name>
</gene>
<dbReference type="EMBL" id="CYRY02045223">
    <property type="protein sequence ID" value="VCX40575.1"/>
    <property type="molecule type" value="Genomic_DNA"/>
</dbReference>
<organism evidence="2 3">
    <name type="scientific">Gulo gulo</name>
    <name type="common">Wolverine</name>
    <name type="synonym">Gluton</name>
    <dbReference type="NCBI Taxonomy" id="48420"/>
    <lineage>
        <taxon>Eukaryota</taxon>
        <taxon>Metazoa</taxon>
        <taxon>Chordata</taxon>
        <taxon>Craniata</taxon>
        <taxon>Vertebrata</taxon>
        <taxon>Euteleostomi</taxon>
        <taxon>Mammalia</taxon>
        <taxon>Eutheria</taxon>
        <taxon>Laurasiatheria</taxon>
        <taxon>Carnivora</taxon>
        <taxon>Caniformia</taxon>
        <taxon>Musteloidea</taxon>
        <taxon>Mustelidae</taxon>
        <taxon>Guloninae</taxon>
        <taxon>Gulo</taxon>
    </lineage>
</organism>
<feature type="region of interest" description="Disordered" evidence="1">
    <location>
        <begin position="1"/>
        <end position="75"/>
    </location>
</feature>